<dbReference type="EMBL" id="JAGMUU010000005">
    <property type="protein sequence ID" value="KAH7151987.1"/>
    <property type="molecule type" value="Genomic_DNA"/>
</dbReference>
<gene>
    <name evidence="2" type="ORF">B0J13DRAFT_253711</name>
</gene>
<dbReference type="Proteomes" id="UP000717696">
    <property type="component" value="Unassembled WGS sequence"/>
</dbReference>
<keyword evidence="3" id="KW-1185">Reference proteome</keyword>
<evidence type="ECO:0000313" key="3">
    <source>
        <dbReference type="Proteomes" id="UP000717696"/>
    </source>
</evidence>
<organism evidence="2 3">
    <name type="scientific">Dactylonectria estremocensis</name>
    <dbReference type="NCBI Taxonomy" id="1079267"/>
    <lineage>
        <taxon>Eukaryota</taxon>
        <taxon>Fungi</taxon>
        <taxon>Dikarya</taxon>
        <taxon>Ascomycota</taxon>
        <taxon>Pezizomycotina</taxon>
        <taxon>Sordariomycetes</taxon>
        <taxon>Hypocreomycetidae</taxon>
        <taxon>Hypocreales</taxon>
        <taxon>Nectriaceae</taxon>
        <taxon>Dactylonectria</taxon>
    </lineage>
</organism>
<reference evidence="2" key="1">
    <citation type="journal article" date="2021" name="Nat. Commun.">
        <title>Genetic determinants of endophytism in the Arabidopsis root mycobiome.</title>
        <authorList>
            <person name="Mesny F."/>
            <person name="Miyauchi S."/>
            <person name="Thiergart T."/>
            <person name="Pickel B."/>
            <person name="Atanasova L."/>
            <person name="Karlsson M."/>
            <person name="Huettel B."/>
            <person name="Barry K.W."/>
            <person name="Haridas S."/>
            <person name="Chen C."/>
            <person name="Bauer D."/>
            <person name="Andreopoulos W."/>
            <person name="Pangilinan J."/>
            <person name="LaButti K."/>
            <person name="Riley R."/>
            <person name="Lipzen A."/>
            <person name="Clum A."/>
            <person name="Drula E."/>
            <person name="Henrissat B."/>
            <person name="Kohler A."/>
            <person name="Grigoriev I.V."/>
            <person name="Martin F.M."/>
            <person name="Hacquard S."/>
        </authorList>
    </citation>
    <scope>NUCLEOTIDE SEQUENCE</scope>
    <source>
        <strain evidence="2">MPI-CAGE-AT-0021</strain>
    </source>
</reference>
<keyword evidence="1" id="KW-0732">Signal</keyword>
<sequence>MVMPPVFCHPRLLFLLSPICSSLVAGLRAGCRYCLRRQYLMTWLTLHHHHQLQHPLPISQPTSTTPGLLPPLPFSCHLFLSGLCALFPF</sequence>
<dbReference type="AlphaFoldDB" id="A0A9P9F376"/>
<accession>A0A9P9F376</accession>
<feature type="chain" id="PRO_5040294424" description="Secreted protein" evidence="1">
    <location>
        <begin position="27"/>
        <end position="89"/>
    </location>
</feature>
<comment type="caution">
    <text evidence="2">The sequence shown here is derived from an EMBL/GenBank/DDBJ whole genome shotgun (WGS) entry which is preliminary data.</text>
</comment>
<evidence type="ECO:0008006" key="4">
    <source>
        <dbReference type="Google" id="ProtNLM"/>
    </source>
</evidence>
<feature type="signal peptide" evidence="1">
    <location>
        <begin position="1"/>
        <end position="26"/>
    </location>
</feature>
<protein>
    <recommendedName>
        <fullName evidence="4">Secreted protein</fullName>
    </recommendedName>
</protein>
<name>A0A9P9F376_9HYPO</name>
<evidence type="ECO:0000313" key="2">
    <source>
        <dbReference type="EMBL" id="KAH7151987.1"/>
    </source>
</evidence>
<evidence type="ECO:0000256" key="1">
    <source>
        <dbReference type="SAM" id="SignalP"/>
    </source>
</evidence>
<proteinExistence type="predicted"/>